<name>A0ACB9S5D5_9MYRT</name>
<proteinExistence type="predicted"/>
<organism evidence="1 2">
    <name type="scientific">Melastoma candidum</name>
    <dbReference type="NCBI Taxonomy" id="119954"/>
    <lineage>
        <taxon>Eukaryota</taxon>
        <taxon>Viridiplantae</taxon>
        <taxon>Streptophyta</taxon>
        <taxon>Embryophyta</taxon>
        <taxon>Tracheophyta</taxon>
        <taxon>Spermatophyta</taxon>
        <taxon>Magnoliopsida</taxon>
        <taxon>eudicotyledons</taxon>
        <taxon>Gunneridae</taxon>
        <taxon>Pentapetalae</taxon>
        <taxon>rosids</taxon>
        <taxon>malvids</taxon>
        <taxon>Myrtales</taxon>
        <taxon>Melastomataceae</taxon>
        <taxon>Melastomatoideae</taxon>
        <taxon>Melastomateae</taxon>
        <taxon>Melastoma</taxon>
    </lineage>
</organism>
<dbReference type="Proteomes" id="UP001057402">
    <property type="component" value="Chromosome 2"/>
</dbReference>
<sequence length="646" mass="72797">MSPRPLLGPPELYKPDPMSDPEPASGDPFSDQLTANFNNLRFSNNYPSQGQTEKGAATYLSSGNPCLDFFFHVLPRTPPNSLTARLAASWAHDPDTALKLVCNLRGVRGTGKSDREGFYESAYWLFANHPRTLACNVEQFAGFGYFKDLPEILYRLVEGSDARRKQRAEWSRRKNSGSRCRKGREYPMRHLVPRKRKARNSRSAVPREIRVVNAEVRSQEEKLKARELRQEKRISMAKKLVEKYNSDGNFQLLYDSVAEFFAKCLRADAEFLTYGETRKISLAAKWCPSVDSSFDRSLLLCEAIARKALKLPEVYIGANRWDLIPYQRVASVAMTSYKEKFFKHDTARFRRYLKNIMPGEAKIAKRGSAAPIAAGPLLPSEIIVSSGDNDKITRSGSAAPIAAGSLLPHEIIASLGDDDGGIVAELQWKKMVSELTSEGKLENCIAVCDLSESMVGIPMEASVAMGILVSELSQEPWQGKLITFSEKPELHLIKGESLREKAEFVKKMEWGRAANFQKVFDRILCMCVKGKLKPEEMVRTVFVFSDMEFDEASPNPWETDYQMIKRKYEEHGYGGCVPRMVFWNLRESQSTPVICMQKWAVLVSGYSKNMLKLFLRGGAGAIGENPEEVMTYAISGPEYQKLQVMD</sequence>
<evidence type="ECO:0000313" key="2">
    <source>
        <dbReference type="Proteomes" id="UP001057402"/>
    </source>
</evidence>
<comment type="caution">
    <text evidence="1">The sequence shown here is derived from an EMBL/GenBank/DDBJ whole genome shotgun (WGS) entry which is preliminary data.</text>
</comment>
<keyword evidence="2" id="KW-1185">Reference proteome</keyword>
<accession>A0ACB9S5D5</accession>
<protein>
    <submittedName>
        <fullName evidence="1">Uncharacterized protein</fullName>
    </submittedName>
</protein>
<reference evidence="2" key="1">
    <citation type="journal article" date="2023" name="Front. Plant Sci.">
        <title>Chromosomal-level genome assembly of Melastoma candidum provides insights into trichome evolution.</title>
        <authorList>
            <person name="Zhong Y."/>
            <person name="Wu W."/>
            <person name="Sun C."/>
            <person name="Zou P."/>
            <person name="Liu Y."/>
            <person name="Dai S."/>
            <person name="Zhou R."/>
        </authorList>
    </citation>
    <scope>NUCLEOTIDE SEQUENCE [LARGE SCALE GENOMIC DNA]</scope>
</reference>
<evidence type="ECO:0000313" key="1">
    <source>
        <dbReference type="EMBL" id="KAI4386354.1"/>
    </source>
</evidence>
<dbReference type="EMBL" id="CM042881">
    <property type="protein sequence ID" value="KAI4386354.1"/>
    <property type="molecule type" value="Genomic_DNA"/>
</dbReference>
<gene>
    <name evidence="1" type="ORF">MLD38_004291</name>
</gene>